<sequence length="141" mass="16026">MRAPCSVDQFQAHQALLAPAPSMAEWRGCGRLETGPGGCCNESWVDVNESVEHFGLSFSREPQLEVTIEAFDLRTCSKGPSVTPPSRHLKQRGGFFVRMRVRRDLVIVQLLILKLRFFVMGLYRPARKVLRWSHDTLSLEL</sequence>
<proteinExistence type="predicted"/>
<comment type="caution">
    <text evidence="1">The sequence shown here is derived from an EMBL/GenBank/DDBJ whole genome shotgun (WGS) entry which is preliminary data.</text>
</comment>
<dbReference type="AlphaFoldDB" id="A0A2P5DSR9"/>
<organism evidence="1 2">
    <name type="scientific">Parasponia andersonii</name>
    <name type="common">Sponia andersonii</name>
    <dbReference type="NCBI Taxonomy" id="3476"/>
    <lineage>
        <taxon>Eukaryota</taxon>
        <taxon>Viridiplantae</taxon>
        <taxon>Streptophyta</taxon>
        <taxon>Embryophyta</taxon>
        <taxon>Tracheophyta</taxon>
        <taxon>Spermatophyta</taxon>
        <taxon>Magnoliopsida</taxon>
        <taxon>eudicotyledons</taxon>
        <taxon>Gunneridae</taxon>
        <taxon>Pentapetalae</taxon>
        <taxon>rosids</taxon>
        <taxon>fabids</taxon>
        <taxon>Rosales</taxon>
        <taxon>Cannabaceae</taxon>
        <taxon>Parasponia</taxon>
    </lineage>
</organism>
<keyword evidence="2" id="KW-1185">Reference proteome</keyword>
<accession>A0A2P5DSR9</accession>
<reference evidence="2" key="1">
    <citation type="submission" date="2016-06" db="EMBL/GenBank/DDBJ databases">
        <title>Parallel loss of symbiosis genes in relatives of nitrogen-fixing non-legume Parasponia.</title>
        <authorList>
            <person name="Van Velzen R."/>
            <person name="Holmer R."/>
            <person name="Bu F."/>
            <person name="Rutten L."/>
            <person name="Van Zeijl A."/>
            <person name="Liu W."/>
            <person name="Santuari L."/>
            <person name="Cao Q."/>
            <person name="Sharma T."/>
            <person name="Shen D."/>
            <person name="Roswanjaya Y."/>
            <person name="Wardhani T."/>
            <person name="Kalhor M.S."/>
            <person name="Jansen J."/>
            <person name="Van den Hoogen J."/>
            <person name="Gungor B."/>
            <person name="Hartog M."/>
            <person name="Hontelez J."/>
            <person name="Verver J."/>
            <person name="Yang W.-C."/>
            <person name="Schijlen E."/>
            <person name="Repin R."/>
            <person name="Schilthuizen M."/>
            <person name="Schranz E."/>
            <person name="Heidstra R."/>
            <person name="Miyata K."/>
            <person name="Fedorova E."/>
            <person name="Kohlen W."/>
            <person name="Bisseling T."/>
            <person name="Smit S."/>
            <person name="Geurts R."/>
        </authorList>
    </citation>
    <scope>NUCLEOTIDE SEQUENCE [LARGE SCALE GENOMIC DNA]</scope>
    <source>
        <strain evidence="2">cv. WU1-14</strain>
    </source>
</reference>
<evidence type="ECO:0000313" key="1">
    <source>
        <dbReference type="EMBL" id="PON76319.1"/>
    </source>
</evidence>
<dbReference type="Proteomes" id="UP000237105">
    <property type="component" value="Unassembled WGS sequence"/>
</dbReference>
<dbReference type="EMBL" id="JXTB01000019">
    <property type="protein sequence ID" value="PON76319.1"/>
    <property type="molecule type" value="Genomic_DNA"/>
</dbReference>
<evidence type="ECO:0000313" key="2">
    <source>
        <dbReference type="Proteomes" id="UP000237105"/>
    </source>
</evidence>
<protein>
    <submittedName>
        <fullName evidence="1">Uncharacterized protein</fullName>
    </submittedName>
</protein>
<gene>
    <name evidence="1" type="ORF">PanWU01x14_037370</name>
</gene>
<name>A0A2P5DSR9_PARAD</name>